<accession>A0A3N4IXH0</accession>
<evidence type="ECO:0000313" key="2">
    <source>
        <dbReference type="Proteomes" id="UP000276215"/>
    </source>
</evidence>
<reference evidence="1 2" key="1">
    <citation type="journal article" date="2018" name="Nat. Ecol. Evol.">
        <title>Pezizomycetes genomes reveal the molecular basis of ectomycorrhizal truffle lifestyle.</title>
        <authorList>
            <person name="Murat C."/>
            <person name="Payen T."/>
            <person name="Noel B."/>
            <person name="Kuo A."/>
            <person name="Morin E."/>
            <person name="Chen J."/>
            <person name="Kohler A."/>
            <person name="Krizsan K."/>
            <person name="Balestrini R."/>
            <person name="Da Silva C."/>
            <person name="Montanini B."/>
            <person name="Hainaut M."/>
            <person name="Levati E."/>
            <person name="Barry K.W."/>
            <person name="Belfiori B."/>
            <person name="Cichocki N."/>
            <person name="Clum A."/>
            <person name="Dockter R.B."/>
            <person name="Fauchery L."/>
            <person name="Guy J."/>
            <person name="Iotti M."/>
            <person name="Le Tacon F."/>
            <person name="Lindquist E.A."/>
            <person name="Lipzen A."/>
            <person name="Malagnac F."/>
            <person name="Mello A."/>
            <person name="Molinier V."/>
            <person name="Miyauchi S."/>
            <person name="Poulain J."/>
            <person name="Riccioni C."/>
            <person name="Rubini A."/>
            <person name="Sitrit Y."/>
            <person name="Splivallo R."/>
            <person name="Traeger S."/>
            <person name="Wang M."/>
            <person name="Zifcakova L."/>
            <person name="Wipf D."/>
            <person name="Zambonelli A."/>
            <person name="Paolocci F."/>
            <person name="Nowrousian M."/>
            <person name="Ottonello S."/>
            <person name="Baldrian P."/>
            <person name="Spatafora J.W."/>
            <person name="Henrissat B."/>
            <person name="Nagy L.G."/>
            <person name="Aury J.M."/>
            <person name="Wincker P."/>
            <person name="Grigoriev I.V."/>
            <person name="Bonfante P."/>
            <person name="Martin F.M."/>
        </authorList>
    </citation>
    <scope>NUCLEOTIDE SEQUENCE [LARGE SCALE GENOMIC DNA]</scope>
    <source>
        <strain evidence="1 2">120613-1</strain>
    </source>
</reference>
<evidence type="ECO:0000313" key="1">
    <source>
        <dbReference type="EMBL" id="RPA90596.1"/>
    </source>
</evidence>
<gene>
    <name evidence="1" type="ORF">L873DRAFT_1820799</name>
</gene>
<dbReference type="EMBL" id="ML120519">
    <property type="protein sequence ID" value="RPA90596.1"/>
    <property type="molecule type" value="Genomic_DNA"/>
</dbReference>
<dbReference type="AlphaFoldDB" id="A0A3N4IXH0"/>
<name>A0A3N4IXH0_9PEZI</name>
<organism evidence="1 2">
    <name type="scientific">Choiromyces venosus 120613-1</name>
    <dbReference type="NCBI Taxonomy" id="1336337"/>
    <lineage>
        <taxon>Eukaryota</taxon>
        <taxon>Fungi</taxon>
        <taxon>Dikarya</taxon>
        <taxon>Ascomycota</taxon>
        <taxon>Pezizomycotina</taxon>
        <taxon>Pezizomycetes</taxon>
        <taxon>Pezizales</taxon>
        <taxon>Tuberaceae</taxon>
        <taxon>Choiromyces</taxon>
    </lineage>
</organism>
<protein>
    <submittedName>
        <fullName evidence="1">Uncharacterized protein</fullName>
    </submittedName>
</protein>
<sequence length="65" mass="7270">MSALFDLRPAPALGQHFSSFDELTKIFYKTGPSVKSSATMYPSEIQQGGIYVRKVFKLPMESPSR</sequence>
<proteinExistence type="predicted"/>
<keyword evidence="2" id="KW-1185">Reference proteome</keyword>
<dbReference type="Proteomes" id="UP000276215">
    <property type="component" value="Unassembled WGS sequence"/>
</dbReference>